<proteinExistence type="predicted"/>
<protein>
    <submittedName>
        <fullName evidence="1">Uncharacterized protein</fullName>
    </submittedName>
</protein>
<comment type="caution">
    <text evidence="1">The sequence shown here is derived from an EMBL/GenBank/DDBJ whole genome shotgun (WGS) entry which is preliminary data.</text>
</comment>
<dbReference type="EMBL" id="QSAV01000098">
    <property type="protein sequence ID" value="RGW72868.1"/>
    <property type="molecule type" value="Genomic_DNA"/>
</dbReference>
<organism evidence="1 2">
    <name type="scientific">Segatella copri</name>
    <dbReference type="NCBI Taxonomy" id="165179"/>
    <lineage>
        <taxon>Bacteria</taxon>
        <taxon>Pseudomonadati</taxon>
        <taxon>Bacteroidota</taxon>
        <taxon>Bacteroidia</taxon>
        <taxon>Bacteroidales</taxon>
        <taxon>Prevotellaceae</taxon>
        <taxon>Segatella</taxon>
    </lineage>
</organism>
<reference evidence="1 2" key="1">
    <citation type="submission" date="2018-08" db="EMBL/GenBank/DDBJ databases">
        <title>A genome reference for cultivated species of the human gut microbiota.</title>
        <authorList>
            <person name="Zou Y."/>
            <person name="Xue W."/>
            <person name="Luo G."/>
        </authorList>
    </citation>
    <scope>NUCLEOTIDE SEQUENCE [LARGE SCALE GENOMIC DNA]</scope>
    <source>
        <strain evidence="1 2">AF10-17</strain>
    </source>
</reference>
<accession>A0AA92U6C6</accession>
<evidence type="ECO:0000313" key="2">
    <source>
        <dbReference type="Proteomes" id="UP000285776"/>
    </source>
</evidence>
<dbReference type="Proteomes" id="UP000285776">
    <property type="component" value="Unassembled WGS sequence"/>
</dbReference>
<feature type="non-terminal residue" evidence="1">
    <location>
        <position position="66"/>
    </location>
</feature>
<name>A0AA92U6C6_9BACT</name>
<sequence>MVFFSYDFGQFCRNLLHLLYVLELVWQKYTNGHGFTFLYKNVNHGLKLYTLGVQMKTRYACVGKVY</sequence>
<evidence type="ECO:0000313" key="1">
    <source>
        <dbReference type="EMBL" id="RGW72868.1"/>
    </source>
</evidence>
<dbReference type="AlphaFoldDB" id="A0AA92U6C6"/>
<gene>
    <name evidence="1" type="ORF">DWV53_15100</name>
</gene>